<dbReference type="EMBL" id="JAACFV010000084">
    <property type="protein sequence ID" value="KAF7506558.1"/>
    <property type="molecule type" value="Genomic_DNA"/>
</dbReference>
<dbReference type="PANTHER" id="PTHR24148:SF64">
    <property type="entry name" value="HETEROKARYON INCOMPATIBILITY DOMAIN-CONTAINING PROTEIN"/>
    <property type="match status" value="1"/>
</dbReference>
<sequence>MRKHFGLRTTDIKYLYKRFVEPDRAGRHANRLGLMYELHRAAHCRLTGPRDKVFAFPGHYAVREGNPQLAAIRADYSKSVEEIYYDLAERALLGDPGKTLITLAVVQHPRLPSKTLDGSHARHLVDAMPLPLPSWVPDWREHESHILSEPTSSHRAHASRPADLEIERATKVLKLRGIKVDVLEACSDPTQQKEFHFDKSRRVLAIESLWREICGKTRFDLKNRYLDDPNGDHAVFAYMQTLSSGGIATASWDARHYHEIDREEWFAQGAAYLITALADTDLVSAELRDKAVGGDLYKWTRAANGSASNWSFGRTAQGCYVLGPKAMEKGDVVCVLFGEKMPLCCVRGMTASSFSLANATCMA</sequence>
<reference evidence="1" key="1">
    <citation type="submission" date="2020-02" db="EMBL/GenBank/DDBJ databases">
        <authorList>
            <person name="Palmer J.M."/>
        </authorList>
    </citation>
    <scope>NUCLEOTIDE SEQUENCE</scope>
    <source>
        <strain evidence="1">EPUS1.4</strain>
        <tissue evidence="1">Thallus</tissue>
    </source>
</reference>
<dbReference type="OrthoDB" id="4850726at2759"/>
<dbReference type="AlphaFoldDB" id="A0A8H7ACX7"/>
<evidence type="ECO:0000313" key="1">
    <source>
        <dbReference type="EMBL" id="KAF7506558.1"/>
    </source>
</evidence>
<keyword evidence="2" id="KW-1185">Reference proteome</keyword>
<proteinExistence type="predicted"/>
<dbReference type="PANTHER" id="PTHR24148">
    <property type="entry name" value="ANKYRIN REPEAT DOMAIN-CONTAINING PROTEIN 39 HOMOLOG-RELATED"/>
    <property type="match status" value="1"/>
</dbReference>
<evidence type="ECO:0000313" key="2">
    <source>
        <dbReference type="Proteomes" id="UP000606974"/>
    </source>
</evidence>
<comment type="caution">
    <text evidence="1">The sequence shown here is derived from an EMBL/GenBank/DDBJ whole genome shotgun (WGS) entry which is preliminary data.</text>
</comment>
<gene>
    <name evidence="1" type="ORF">GJ744_011595</name>
</gene>
<name>A0A8H7ACX7_9EURO</name>
<dbReference type="InterPro" id="IPR052895">
    <property type="entry name" value="HetReg/Transcr_Mod"/>
</dbReference>
<organism evidence="1 2">
    <name type="scientific">Endocarpon pusillum</name>
    <dbReference type="NCBI Taxonomy" id="364733"/>
    <lineage>
        <taxon>Eukaryota</taxon>
        <taxon>Fungi</taxon>
        <taxon>Dikarya</taxon>
        <taxon>Ascomycota</taxon>
        <taxon>Pezizomycotina</taxon>
        <taxon>Eurotiomycetes</taxon>
        <taxon>Chaetothyriomycetidae</taxon>
        <taxon>Verrucariales</taxon>
        <taxon>Verrucariaceae</taxon>
        <taxon>Endocarpon</taxon>
    </lineage>
</organism>
<protein>
    <submittedName>
        <fullName evidence="1">Uncharacterized protein</fullName>
    </submittedName>
</protein>
<accession>A0A8H7ACX7</accession>
<dbReference type="Proteomes" id="UP000606974">
    <property type="component" value="Unassembled WGS sequence"/>
</dbReference>